<evidence type="ECO:0000256" key="5">
    <source>
        <dbReference type="ARBA" id="ARBA00022856"/>
    </source>
</evidence>
<feature type="transmembrane region" description="Helical" evidence="10">
    <location>
        <begin position="457"/>
        <end position="475"/>
    </location>
</feature>
<dbReference type="EMBL" id="JAIHNG010000133">
    <property type="protein sequence ID" value="KAI5954844.1"/>
    <property type="molecule type" value="Genomic_DNA"/>
</dbReference>
<feature type="transmembrane region" description="Helical" evidence="10">
    <location>
        <begin position="506"/>
        <end position="527"/>
    </location>
</feature>
<dbReference type="PROSITE" id="PS01023">
    <property type="entry name" value="PTR2_2"/>
    <property type="match status" value="1"/>
</dbReference>
<keyword evidence="6 10" id="KW-1133">Transmembrane helix</keyword>
<organism evidence="11 12">
    <name type="scientific">Candida theae</name>
    <dbReference type="NCBI Taxonomy" id="1198502"/>
    <lineage>
        <taxon>Eukaryota</taxon>
        <taxon>Fungi</taxon>
        <taxon>Dikarya</taxon>
        <taxon>Ascomycota</taxon>
        <taxon>Saccharomycotina</taxon>
        <taxon>Pichiomycetes</taxon>
        <taxon>Debaryomycetaceae</taxon>
        <taxon>Candida/Lodderomyces clade</taxon>
        <taxon>Candida</taxon>
    </lineage>
</organism>
<dbReference type="FunFam" id="1.20.1250.20:FF:000085">
    <property type="entry name" value="MFS peptide transporter Ptr2"/>
    <property type="match status" value="1"/>
</dbReference>
<feature type="compositionally biased region" description="Polar residues" evidence="9">
    <location>
        <begin position="1"/>
        <end position="11"/>
    </location>
</feature>
<feature type="transmembrane region" description="Helical" evidence="10">
    <location>
        <begin position="539"/>
        <end position="559"/>
    </location>
</feature>
<keyword evidence="12" id="KW-1185">Reference proteome</keyword>
<dbReference type="SUPFAM" id="SSF103473">
    <property type="entry name" value="MFS general substrate transporter"/>
    <property type="match status" value="1"/>
</dbReference>
<comment type="similarity">
    <text evidence="2 8">Belongs to the major facilitator superfamily. Proton-dependent oligopeptide transporter (POT/PTR) (TC 2.A.17) family.</text>
</comment>
<feature type="compositionally biased region" description="Basic and acidic residues" evidence="9">
    <location>
        <begin position="12"/>
        <end position="21"/>
    </location>
</feature>
<reference evidence="11 12" key="1">
    <citation type="journal article" date="2022" name="DNA Res.">
        <title>Genome analysis of five recently described species of the CUG-Ser clade uncovers Candida theae as a new hybrid lineage with pathogenic potential in the Candida parapsilosis species complex.</title>
        <authorList>
            <person name="Mixao V."/>
            <person name="Del Olmo V."/>
            <person name="Hegedusova E."/>
            <person name="Saus E."/>
            <person name="Pryszcz L."/>
            <person name="Cillingova A."/>
            <person name="Nosek J."/>
            <person name="Gabaldon T."/>
        </authorList>
    </citation>
    <scope>NUCLEOTIDE SEQUENCE [LARGE SCALE GENOMIC DNA]</scope>
    <source>
        <strain evidence="11 12">CBS 12239</strain>
    </source>
</reference>
<comment type="subcellular location">
    <subcellularLocation>
        <location evidence="1 8">Membrane</location>
        <topology evidence="1 8">Multi-pass membrane protein</topology>
    </subcellularLocation>
</comment>
<evidence type="ECO:0000256" key="4">
    <source>
        <dbReference type="ARBA" id="ARBA00022692"/>
    </source>
</evidence>
<evidence type="ECO:0000256" key="7">
    <source>
        <dbReference type="ARBA" id="ARBA00023136"/>
    </source>
</evidence>
<gene>
    <name evidence="11" type="ORF">KGF57_003869</name>
</gene>
<evidence type="ECO:0000256" key="10">
    <source>
        <dbReference type="SAM" id="Phobius"/>
    </source>
</evidence>
<name>A0AAD5BCH2_9ASCO</name>
<keyword evidence="4 8" id="KW-0812">Transmembrane</keyword>
<feature type="transmembrane region" description="Helical" evidence="10">
    <location>
        <begin position="425"/>
        <end position="445"/>
    </location>
</feature>
<dbReference type="RefSeq" id="XP_051607731.1">
    <property type="nucleotide sequence ID" value="XM_051753332.1"/>
</dbReference>
<proteinExistence type="inferred from homology"/>
<evidence type="ECO:0000256" key="2">
    <source>
        <dbReference type="ARBA" id="ARBA00005982"/>
    </source>
</evidence>
<dbReference type="Gene3D" id="1.20.1250.20">
    <property type="entry name" value="MFS general substrate transporter like domains"/>
    <property type="match status" value="1"/>
</dbReference>
<feature type="transmembrane region" description="Helical" evidence="10">
    <location>
        <begin position="141"/>
        <end position="161"/>
    </location>
</feature>
<evidence type="ECO:0000256" key="3">
    <source>
        <dbReference type="ARBA" id="ARBA00022448"/>
    </source>
</evidence>
<dbReference type="AlphaFoldDB" id="A0AAD5BCH2"/>
<feature type="region of interest" description="Disordered" evidence="9">
    <location>
        <begin position="1"/>
        <end position="50"/>
    </location>
</feature>
<sequence>MSSDRTSTSSADHVDHEKAARLDVVTNEQSLVDDDEYDYDDPKNYSTNYVDEYNPRGLRVPTKSEEETLRRVIGKINYAIFLICVVEFAERASYYSVTGILTNFIQRPLPENSPHGWGAPQSDDGSESAGALNRGLQAASALTNLVTFLAYVVPLFGGYLADTTWGRWKTIQWGVVFGGISHVLFIVSAAPSVIANGKAGLALCILAIFTLAFGSGFIKPNLLPLMLDQYPESGNRVKVLKSGEKVLVDREKTLDSVTLIFYWAINIGAFFQLATSYCERRVGFWLAFFVPLVLYLFMPIAFWLVKPRLVFEKPSGSIIGFVLKILVVSFSGNFVKRIFNGTFWEYAKPSAMRARGREYFNTKKQTPINWTDQHVLDVKQTFDACKLFFYYIFFNLADNGLGSVETSLAGAMNLNGVPNDLFNNFNPLAIIVVIPILDYIIYPLLRKYRINFRPIHRVFLGFVIAAMSQVAGAVLQHRVYQTSPCGNHSTNCPDPSPISAWQASSVYILSGTSECFAMTTIYALAYTRAAPSMKGLTSALFLLTSAISAAISLAVTPALQDPYLVIVFAVIGGVAFLAGLVVLVQFFNLHKTMEEEEKERIALGGSVVPEKITPSGEALAPVSSVHSRYPLDAVRSLQSR</sequence>
<keyword evidence="3 8" id="KW-0813">Transport</keyword>
<dbReference type="GO" id="GO:0071916">
    <property type="term" value="F:dipeptide transmembrane transporter activity"/>
    <property type="evidence" value="ECO:0007669"/>
    <property type="project" value="UniProtKB-ARBA"/>
</dbReference>
<feature type="transmembrane region" description="Helical" evidence="10">
    <location>
        <begin position="200"/>
        <end position="218"/>
    </location>
</feature>
<keyword evidence="5" id="KW-0571">Peptide transport</keyword>
<dbReference type="InterPro" id="IPR000109">
    <property type="entry name" value="POT_fam"/>
</dbReference>
<evidence type="ECO:0000313" key="12">
    <source>
        <dbReference type="Proteomes" id="UP001204833"/>
    </source>
</evidence>
<feature type="transmembrane region" description="Helical" evidence="10">
    <location>
        <begin position="173"/>
        <end position="194"/>
    </location>
</feature>
<dbReference type="PANTHER" id="PTHR11654">
    <property type="entry name" value="OLIGOPEPTIDE TRANSPORTER-RELATED"/>
    <property type="match status" value="1"/>
</dbReference>
<accession>A0AAD5BCH2</accession>
<feature type="transmembrane region" description="Helical" evidence="10">
    <location>
        <begin position="283"/>
        <end position="305"/>
    </location>
</feature>
<dbReference type="GeneID" id="76151927"/>
<evidence type="ECO:0008006" key="13">
    <source>
        <dbReference type="Google" id="ProtNLM"/>
    </source>
</evidence>
<dbReference type="Proteomes" id="UP001204833">
    <property type="component" value="Unassembled WGS sequence"/>
</dbReference>
<evidence type="ECO:0000313" key="11">
    <source>
        <dbReference type="EMBL" id="KAI5954844.1"/>
    </source>
</evidence>
<evidence type="ECO:0000256" key="1">
    <source>
        <dbReference type="ARBA" id="ARBA00004141"/>
    </source>
</evidence>
<feature type="transmembrane region" description="Helical" evidence="10">
    <location>
        <begin position="317"/>
        <end position="335"/>
    </location>
</feature>
<dbReference type="InterPro" id="IPR018456">
    <property type="entry name" value="PTR2_symporter_CS"/>
</dbReference>
<keyword evidence="7 10" id="KW-0472">Membrane</keyword>
<feature type="transmembrane region" description="Helical" evidence="10">
    <location>
        <begin position="565"/>
        <end position="589"/>
    </location>
</feature>
<protein>
    <recommendedName>
        <fullName evidence="13">Peptide transporter PTR2</fullName>
    </recommendedName>
</protein>
<feature type="transmembrane region" description="Helical" evidence="10">
    <location>
        <begin position="259"/>
        <end position="277"/>
    </location>
</feature>
<evidence type="ECO:0000256" key="6">
    <source>
        <dbReference type="ARBA" id="ARBA00022989"/>
    </source>
</evidence>
<dbReference type="GO" id="GO:0005886">
    <property type="term" value="C:plasma membrane"/>
    <property type="evidence" value="ECO:0007669"/>
    <property type="project" value="UniProtKB-ARBA"/>
</dbReference>
<keyword evidence="5" id="KW-0653">Protein transport</keyword>
<comment type="caution">
    <text evidence="11">The sequence shown here is derived from an EMBL/GenBank/DDBJ whole genome shotgun (WGS) entry which is preliminary data.</text>
</comment>
<evidence type="ECO:0000256" key="8">
    <source>
        <dbReference type="RuleBase" id="RU003755"/>
    </source>
</evidence>
<dbReference type="Pfam" id="PF00854">
    <property type="entry name" value="PTR2"/>
    <property type="match status" value="1"/>
</dbReference>
<dbReference type="InterPro" id="IPR036259">
    <property type="entry name" value="MFS_trans_sf"/>
</dbReference>
<evidence type="ECO:0000256" key="9">
    <source>
        <dbReference type="SAM" id="MobiDB-lite"/>
    </source>
</evidence>